<proteinExistence type="predicted"/>
<dbReference type="Pfam" id="PF13785">
    <property type="entry name" value="DUF4178"/>
    <property type="match status" value="2"/>
</dbReference>
<accession>A0A5M6DET9</accession>
<dbReference type="InterPro" id="IPR025235">
    <property type="entry name" value="DUF4178"/>
</dbReference>
<feature type="transmembrane region" description="Helical" evidence="1">
    <location>
        <begin position="448"/>
        <end position="468"/>
    </location>
</feature>
<dbReference type="EMBL" id="VWOX01000002">
    <property type="protein sequence ID" value="KAA5545978.1"/>
    <property type="molecule type" value="Genomic_DNA"/>
</dbReference>
<feature type="transmembrane region" description="Helical" evidence="1">
    <location>
        <begin position="475"/>
        <end position="497"/>
    </location>
</feature>
<gene>
    <name evidence="3" type="ORF">FYK55_03430</name>
</gene>
<dbReference type="AlphaFoldDB" id="A0A5M6DET9"/>
<comment type="caution">
    <text evidence="3">The sequence shown here is derived from an EMBL/GenBank/DDBJ whole genome shotgun (WGS) entry which is preliminary data.</text>
</comment>
<evidence type="ECO:0000259" key="2">
    <source>
        <dbReference type="Pfam" id="PF13785"/>
    </source>
</evidence>
<organism evidence="3 4">
    <name type="scientific">Roseiconus nitratireducens</name>
    <dbReference type="NCBI Taxonomy" id="2605748"/>
    <lineage>
        <taxon>Bacteria</taxon>
        <taxon>Pseudomonadati</taxon>
        <taxon>Planctomycetota</taxon>
        <taxon>Planctomycetia</taxon>
        <taxon>Pirellulales</taxon>
        <taxon>Pirellulaceae</taxon>
        <taxon>Roseiconus</taxon>
    </lineage>
</organism>
<evidence type="ECO:0000313" key="3">
    <source>
        <dbReference type="EMBL" id="KAA5545978.1"/>
    </source>
</evidence>
<protein>
    <submittedName>
        <fullName evidence="3">DUF4178 domain-containing protein</fullName>
    </submittedName>
</protein>
<feature type="domain" description="DUF4178" evidence="2">
    <location>
        <begin position="60"/>
        <end position="203"/>
    </location>
</feature>
<feature type="domain" description="DUF4178" evidence="2">
    <location>
        <begin position="281"/>
        <end position="419"/>
    </location>
</feature>
<keyword evidence="4" id="KW-1185">Reference proteome</keyword>
<dbReference type="Proteomes" id="UP000324479">
    <property type="component" value="Unassembled WGS sequence"/>
</dbReference>
<evidence type="ECO:0000256" key="1">
    <source>
        <dbReference type="SAM" id="Phobius"/>
    </source>
</evidence>
<keyword evidence="1" id="KW-0472">Membrane</keyword>
<keyword evidence="1" id="KW-0812">Transmembrane</keyword>
<reference evidence="3 4" key="1">
    <citation type="submission" date="2019-08" db="EMBL/GenBank/DDBJ databases">
        <authorList>
            <person name="Dhanesh K."/>
            <person name="Kumar G."/>
            <person name="Sasikala C."/>
            <person name="Venkata Ramana C."/>
        </authorList>
    </citation>
    <scope>NUCLEOTIDE SEQUENCE [LARGE SCALE GENOMIC DNA]</scope>
    <source>
        <strain evidence="3 4">JC645</strain>
    </source>
</reference>
<dbReference type="RefSeq" id="WP_150074918.1">
    <property type="nucleotide sequence ID" value="NZ_VWOX01000002.1"/>
</dbReference>
<sequence length="516" mass="57597">MKHRTAICPACGAPVEFNTASSLVTICEFCETAVGRGDRDVEDLGKVAEVSEPASGLRHGMTGTWNKTSFTIVGRVRYRHAGGGAWDEWYLAFPGERWGWLAEAQGKFFLTQQRRLSHGTRLPDFDSIELGDPQTVKGVSLTVREKGVATAESAEGEIPWRFVPGKKHVFVDLYGEGHRVATFEYGDGEQDAEQAVFLGREVSLDELGVDLSSLDPNANKVRVDALQLNCPNCGGQLALRAPDDTLRVACPNCTSMLDAKDGKLSLFQSLHQKRVQPVIPLGSEGDFGGVVYTVIGFLERYAKYAGRTYPWTEYLLYNRESGYRWLVCNEGHWSLVGTVDSPPRGFGDTMQYDGDSFRIYDRGTAYTRYVLGEFYWKVQVGDRVSTADYIAPPRMLSYERSGWGETEEVTISIGHYIEPEELEAKFGVKDLRRPWGVGVIQPRPSPGMGFFATWLGFVGYLIAAYVLIGRGKADGWLWFYSVLGVSLIPGLVLAYLYNFEVQRWRDSDFSPYVSDD</sequence>
<name>A0A5M6DET9_9BACT</name>
<keyword evidence="1" id="KW-1133">Transmembrane helix</keyword>
<evidence type="ECO:0000313" key="4">
    <source>
        <dbReference type="Proteomes" id="UP000324479"/>
    </source>
</evidence>